<name>A0A016TJ65_9BILA</name>
<gene>
    <name evidence="2" type="primary">Acey_s0096.g2894</name>
    <name evidence="2" type="ORF">Y032_0096g2894</name>
</gene>
<evidence type="ECO:0000313" key="2">
    <source>
        <dbReference type="EMBL" id="EYC03004.1"/>
    </source>
</evidence>
<dbReference type="AlphaFoldDB" id="A0A016TJ65"/>
<dbReference type="Proteomes" id="UP000024635">
    <property type="component" value="Unassembled WGS sequence"/>
</dbReference>
<evidence type="ECO:0000256" key="1">
    <source>
        <dbReference type="SAM" id="SignalP"/>
    </source>
</evidence>
<accession>A0A016TJ65</accession>
<keyword evidence="3" id="KW-1185">Reference proteome</keyword>
<feature type="signal peptide" evidence="1">
    <location>
        <begin position="1"/>
        <end position="20"/>
    </location>
</feature>
<proteinExistence type="predicted"/>
<sequence>MSRLFILLAFLVLSAQGLTGDSVGAGALGRRRRRSLTSEEELTKSKECYLPQRRHERLFVRFVDYSHTAPSSGVP</sequence>
<comment type="caution">
    <text evidence="2">The sequence shown here is derived from an EMBL/GenBank/DDBJ whole genome shotgun (WGS) entry which is preliminary data.</text>
</comment>
<organism evidence="2 3">
    <name type="scientific">Ancylostoma ceylanicum</name>
    <dbReference type="NCBI Taxonomy" id="53326"/>
    <lineage>
        <taxon>Eukaryota</taxon>
        <taxon>Metazoa</taxon>
        <taxon>Ecdysozoa</taxon>
        <taxon>Nematoda</taxon>
        <taxon>Chromadorea</taxon>
        <taxon>Rhabditida</taxon>
        <taxon>Rhabditina</taxon>
        <taxon>Rhabditomorpha</taxon>
        <taxon>Strongyloidea</taxon>
        <taxon>Ancylostomatidae</taxon>
        <taxon>Ancylostomatinae</taxon>
        <taxon>Ancylostoma</taxon>
    </lineage>
</organism>
<evidence type="ECO:0000313" key="3">
    <source>
        <dbReference type="Proteomes" id="UP000024635"/>
    </source>
</evidence>
<feature type="chain" id="PRO_5001487390" evidence="1">
    <location>
        <begin position="21"/>
        <end position="75"/>
    </location>
</feature>
<dbReference type="EMBL" id="JARK01001432">
    <property type="protein sequence ID" value="EYC03004.1"/>
    <property type="molecule type" value="Genomic_DNA"/>
</dbReference>
<protein>
    <submittedName>
        <fullName evidence="2">Uncharacterized protein</fullName>
    </submittedName>
</protein>
<reference evidence="3" key="1">
    <citation type="journal article" date="2015" name="Nat. Genet.">
        <title>The genome and transcriptome of the zoonotic hookworm Ancylostoma ceylanicum identify infection-specific gene families.</title>
        <authorList>
            <person name="Schwarz E.M."/>
            <person name="Hu Y."/>
            <person name="Antoshechkin I."/>
            <person name="Miller M.M."/>
            <person name="Sternberg P.W."/>
            <person name="Aroian R.V."/>
        </authorList>
    </citation>
    <scope>NUCLEOTIDE SEQUENCE</scope>
    <source>
        <strain evidence="3">HY135</strain>
    </source>
</reference>
<keyword evidence="1" id="KW-0732">Signal</keyword>